<comment type="caution">
    <text evidence="1">The sequence shown here is derived from an EMBL/GenBank/DDBJ whole genome shotgun (WGS) entry which is preliminary data.</text>
</comment>
<evidence type="ECO:0000313" key="2">
    <source>
        <dbReference type="Proteomes" id="UP001185092"/>
    </source>
</evidence>
<sequence length="344" mass="41019">MNKPEIIDSKDDEHDFKHEFWSFKFENGKWDHLNAIPFETINQEDNKLAHVPGIGIHEDKMYLMGDGNTLGIYEIQKNNNNVTIELIDSINVKRDIPMDLPSIRINKLIRQNNHLIILSSFHSKERKAKINKHYDPNKTLSFKKVFYNPKINFLNHYKFDSNTKEYKLVPKDTLTFINEHGQYKWGTNLDEHHFLDDISNDTLTKYVIYKIFYDEQKGINRNITREFIFDQEQEILPIDSNSFYFFSEEINPQNEYIFNENTIDTLRFNALPNYAHYTQQVRTTANQLIILKHYEENIDPETLIINSDAFKNKEIGINELCGERIEFLKNRRYRSKIFFLNTSN</sequence>
<proteinExistence type="predicted"/>
<dbReference type="EMBL" id="JAVDQD010000001">
    <property type="protein sequence ID" value="MDR6237463.1"/>
    <property type="molecule type" value="Genomic_DNA"/>
</dbReference>
<accession>A0AAE4BR14</accession>
<name>A0AAE4BR14_9BACT</name>
<dbReference type="RefSeq" id="WP_309936928.1">
    <property type="nucleotide sequence ID" value="NZ_AP025305.1"/>
</dbReference>
<dbReference type="AlphaFoldDB" id="A0AAE4BR14"/>
<dbReference type="Proteomes" id="UP001185092">
    <property type="component" value="Unassembled WGS sequence"/>
</dbReference>
<keyword evidence="2" id="KW-1185">Reference proteome</keyword>
<evidence type="ECO:0000313" key="1">
    <source>
        <dbReference type="EMBL" id="MDR6237463.1"/>
    </source>
</evidence>
<gene>
    <name evidence="1" type="ORF">HNQ88_000439</name>
</gene>
<protein>
    <submittedName>
        <fullName evidence="1">Uncharacterized protein</fullName>
    </submittedName>
</protein>
<organism evidence="1 2">
    <name type="scientific">Aureibacter tunicatorum</name>
    <dbReference type="NCBI Taxonomy" id="866807"/>
    <lineage>
        <taxon>Bacteria</taxon>
        <taxon>Pseudomonadati</taxon>
        <taxon>Bacteroidota</taxon>
        <taxon>Cytophagia</taxon>
        <taxon>Cytophagales</taxon>
        <taxon>Persicobacteraceae</taxon>
        <taxon>Aureibacter</taxon>
    </lineage>
</organism>
<reference evidence="1" key="1">
    <citation type="submission" date="2023-07" db="EMBL/GenBank/DDBJ databases">
        <title>Genomic Encyclopedia of Type Strains, Phase IV (KMG-IV): sequencing the most valuable type-strain genomes for metagenomic binning, comparative biology and taxonomic classification.</title>
        <authorList>
            <person name="Goeker M."/>
        </authorList>
    </citation>
    <scope>NUCLEOTIDE SEQUENCE</scope>
    <source>
        <strain evidence="1">DSM 26174</strain>
    </source>
</reference>